<keyword evidence="3" id="KW-1185">Reference proteome</keyword>
<evidence type="ECO:0000313" key="3">
    <source>
        <dbReference type="Proteomes" id="UP000451471"/>
    </source>
</evidence>
<dbReference type="OrthoDB" id="198036at2157"/>
<dbReference type="AlphaFoldDB" id="A0A6B0GFQ5"/>
<dbReference type="Proteomes" id="UP000451471">
    <property type="component" value="Unassembled WGS sequence"/>
</dbReference>
<name>A0A6B0GFQ5_9EURY</name>
<accession>A0A6B0GFQ5</accession>
<protein>
    <recommendedName>
        <fullName evidence="4">Competence protein CoiA</fullName>
    </recommendedName>
</protein>
<evidence type="ECO:0008006" key="4">
    <source>
        <dbReference type="Google" id="ProtNLM"/>
    </source>
</evidence>
<sequence>MTVDADDDLWCPVCGDPLTVRRAYHRQETAVARHFVHLRETDCPGESDVHSRLKSLAADTLARRFTDATVTVEETIPVPRFRPTPDTEATGHTARTVHTADTEQTEPTGATEQTTLTASTGATSDTERTAAPVGTDRIRRADICVTFEEPHPEWGRGLVVEVQYRNHAKDIERVTRDFTAAEFSVLWVGPDDFDGTSLVIDEAQIHTVWPSAVPPVTAWSGTPAFVDDLREPPESVEVEVLFPAEVLKTIHSDWLWDQMETVELPYEWETVTNASIRGGTKRWQKDTRIHSWLYLKRESNGDLHLELWRKDTKEGESECVRSFVTEEDLDRLVAIDKAAMQYTYEDRVGHDDIVYPDEWTVLEDVQFDSAEDHRARVRLYEPPDGGLAIKMERVDQQDGHSELIVKARHETPFKWLRNDYHRIRREEAEE</sequence>
<dbReference type="EMBL" id="WSZK01000010">
    <property type="protein sequence ID" value="MWG33776.1"/>
    <property type="molecule type" value="Genomic_DNA"/>
</dbReference>
<reference evidence="2 3" key="1">
    <citation type="submission" date="2019-12" db="EMBL/GenBank/DDBJ databases">
        <title>Halocatena pleomorpha gen. nov. sp. nov., an extremely halophilic archaeon of family Halobacteriaceae isolated from saltpan soil.</title>
        <authorList>
            <person name="Pal Y."/>
            <person name="Verma A."/>
            <person name="Krishnamurthi S."/>
            <person name="Kumar P."/>
        </authorList>
    </citation>
    <scope>NUCLEOTIDE SEQUENCE [LARGE SCALE GENOMIC DNA]</scope>
    <source>
        <strain evidence="2 3">JCM 16495</strain>
    </source>
</reference>
<evidence type="ECO:0000256" key="1">
    <source>
        <dbReference type="SAM" id="MobiDB-lite"/>
    </source>
</evidence>
<comment type="caution">
    <text evidence="2">The sequence shown here is derived from an EMBL/GenBank/DDBJ whole genome shotgun (WGS) entry which is preliminary data.</text>
</comment>
<feature type="region of interest" description="Disordered" evidence="1">
    <location>
        <begin position="79"/>
        <end position="133"/>
    </location>
</feature>
<feature type="compositionally biased region" description="Polar residues" evidence="1">
    <location>
        <begin position="105"/>
        <end position="124"/>
    </location>
</feature>
<dbReference type="RefSeq" id="WP_158203496.1">
    <property type="nucleotide sequence ID" value="NZ_WSZK01000010.1"/>
</dbReference>
<gene>
    <name evidence="2" type="ORF">GQS65_04580</name>
</gene>
<organism evidence="2 3">
    <name type="scientific">Halomarina oriensis</name>
    <dbReference type="NCBI Taxonomy" id="671145"/>
    <lineage>
        <taxon>Archaea</taxon>
        <taxon>Methanobacteriati</taxon>
        <taxon>Methanobacteriota</taxon>
        <taxon>Stenosarchaea group</taxon>
        <taxon>Halobacteria</taxon>
        <taxon>Halobacteriales</taxon>
        <taxon>Natronomonadaceae</taxon>
        <taxon>Halomarina</taxon>
    </lineage>
</organism>
<evidence type="ECO:0000313" key="2">
    <source>
        <dbReference type="EMBL" id="MWG33776.1"/>
    </source>
</evidence>
<proteinExistence type="predicted"/>